<feature type="transmembrane region" description="Helical" evidence="8">
    <location>
        <begin position="304"/>
        <end position="326"/>
    </location>
</feature>
<dbReference type="AlphaFoldDB" id="A0A3A1YN59"/>
<evidence type="ECO:0000256" key="8">
    <source>
        <dbReference type="RuleBase" id="RU363032"/>
    </source>
</evidence>
<name>A0A3A1YN59_9GAMM</name>
<reference evidence="10 11" key="1">
    <citation type="submission" date="2017-08" db="EMBL/GenBank/DDBJ databases">
        <title>Reclassification of Bisgaard taxon 37 and 44.</title>
        <authorList>
            <person name="Christensen H."/>
        </authorList>
    </citation>
    <scope>NUCLEOTIDE SEQUENCE [LARGE SCALE GENOMIC DNA]</scope>
    <source>
        <strain evidence="10 11">EEAB3T1</strain>
    </source>
</reference>
<dbReference type="CDD" id="cd06261">
    <property type="entry name" value="TM_PBP2"/>
    <property type="match status" value="2"/>
</dbReference>
<dbReference type="InterPro" id="IPR000515">
    <property type="entry name" value="MetI-like"/>
</dbReference>
<feature type="transmembrane region" description="Helical" evidence="8">
    <location>
        <begin position="243"/>
        <end position="267"/>
    </location>
</feature>
<dbReference type="InterPro" id="IPR035906">
    <property type="entry name" value="MetI-like_sf"/>
</dbReference>
<feature type="transmembrane region" description="Helical" evidence="8">
    <location>
        <begin position="96"/>
        <end position="120"/>
    </location>
</feature>
<dbReference type="EMBL" id="NRJF01000025">
    <property type="protein sequence ID" value="RIY38420.1"/>
    <property type="molecule type" value="Genomic_DNA"/>
</dbReference>
<dbReference type="RefSeq" id="WP_119534117.1">
    <property type="nucleotide sequence ID" value="NZ_NRJF01000025.1"/>
</dbReference>
<dbReference type="SUPFAM" id="SSF161098">
    <property type="entry name" value="MetI-like"/>
    <property type="match status" value="2"/>
</dbReference>
<evidence type="ECO:0000256" key="2">
    <source>
        <dbReference type="ARBA" id="ARBA00022448"/>
    </source>
</evidence>
<keyword evidence="5 8" id="KW-0812">Transmembrane</keyword>
<dbReference type="PANTHER" id="PTHR43357">
    <property type="entry name" value="INNER MEMBRANE ABC TRANSPORTER PERMEASE PROTEIN YDCV"/>
    <property type="match status" value="1"/>
</dbReference>
<feature type="transmembrane region" description="Helical" evidence="8">
    <location>
        <begin position="366"/>
        <end position="387"/>
    </location>
</feature>
<comment type="similarity">
    <text evidence="8">Belongs to the binding-protein-dependent transport system permease family.</text>
</comment>
<accession>A0A3A1YN59</accession>
<keyword evidence="2 8" id="KW-0813">Transport</keyword>
<dbReference type="PROSITE" id="PS50928">
    <property type="entry name" value="ABC_TM1"/>
    <property type="match status" value="2"/>
</dbReference>
<evidence type="ECO:0000259" key="9">
    <source>
        <dbReference type="PROSITE" id="PS50928"/>
    </source>
</evidence>
<feature type="transmembrane region" description="Helical" evidence="8">
    <location>
        <begin position="541"/>
        <end position="561"/>
    </location>
</feature>
<evidence type="ECO:0000256" key="4">
    <source>
        <dbReference type="ARBA" id="ARBA00022519"/>
    </source>
</evidence>
<dbReference type="PANTHER" id="PTHR43357:SF4">
    <property type="entry name" value="INNER MEMBRANE ABC TRANSPORTER PERMEASE PROTEIN YDCV"/>
    <property type="match status" value="1"/>
</dbReference>
<dbReference type="Gene3D" id="1.10.3720.10">
    <property type="entry name" value="MetI-like"/>
    <property type="match status" value="2"/>
</dbReference>
<feature type="transmembrane region" description="Helical" evidence="8">
    <location>
        <begin position="65"/>
        <end position="84"/>
    </location>
</feature>
<protein>
    <recommendedName>
        <fullName evidence="9">ABC transmembrane type-1 domain-containing protein</fullName>
    </recommendedName>
</protein>
<dbReference type="GO" id="GO:0055085">
    <property type="term" value="P:transmembrane transport"/>
    <property type="evidence" value="ECO:0007669"/>
    <property type="project" value="InterPro"/>
</dbReference>
<evidence type="ECO:0000256" key="1">
    <source>
        <dbReference type="ARBA" id="ARBA00004429"/>
    </source>
</evidence>
<feature type="transmembrane region" description="Helical" evidence="8">
    <location>
        <begin position="434"/>
        <end position="457"/>
    </location>
</feature>
<evidence type="ECO:0000256" key="3">
    <source>
        <dbReference type="ARBA" id="ARBA00022475"/>
    </source>
</evidence>
<feature type="domain" description="ABC transmembrane type-1" evidence="9">
    <location>
        <begin position="62"/>
        <end position="264"/>
    </location>
</feature>
<keyword evidence="6 8" id="KW-1133">Transmembrane helix</keyword>
<gene>
    <name evidence="10" type="ORF">CKF59_00985</name>
</gene>
<comment type="caution">
    <text evidence="10">The sequence shown here is derived from an EMBL/GenBank/DDBJ whole genome shotgun (WGS) entry which is preliminary data.</text>
</comment>
<feature type="transmembrane region" description="Helical" evidence="8">
    <location>
        <begin position="12"/>
        <end position="33"/>
    </location>
</feature>
<dbReference type="Pfam" id="PF00528">
    <property type="entry name" value="BPD_transp_1"/>
    <property type="match status" value="1"/>
</dbReference>
<dbReference type="Proteomes" id="UP000265964">
    <property type="component" value="Unassembled WGS sequence"/>
</dbReference>
<sequence>MKRFKWQEISLAWVILAFIVIFYAISLTSLFVVRPAFDLNSSSLDSWQDLWQIISQVSGLYLKNTLWQASLSASIIIVLSYILAKAIYYLSPRFTSWLLTITNASFSLPTILVVFAFIAIFGQDGWINSLLTPWDYKVSIYGLGGILIANTYFNLGYATSAIYNGMQKIPVENIKLAQICNFTLGQQLRHLELPYLKNTLLNLWLLIFMLCFNSFALVLFLGGPRYSNFEVAIYNSLVTEGNFTKACVIASLQIIFSLVLIVLISMVRPNNKQHNVRQLQEYNQEQSYLGSLWPRARLKKVASYLYASSAIFFIGLPLLSLVLTGVKSAFFLYQNYQLQQTDSSLRAITGDTFSYPWLELWQATKMSLIIAGGATLVCLLCSILLLRGLRWLGSYTAQWINNLSLLSIVIPSMLLGAGYFLFLNLGVDIAIGTWGFITLIVLANAFAAIVFSLNYLYPAYMQIQSYAPLAMTIGLNSWQSFFWYELPLLKYSLLYAAITVFILSLGDYSIILFFVNNQQISSITYLLSNQLNSFASNQGNITAMALLLGILLLRFIAYYFLHRGYSKVGKSS</sequence>
<keyword evidence="11" id="KW-1185">Reference proteome</keyword>
<dbReference type="OrthoDB" id="7066776at2"/>
<keyword evidence="7 8" id="KW-0472">Membrane</keyword>
<evidence type="ECO:0000256" key="5">
    <source>
        <dbReference type="ARBA" id="ARBA00022692"/>
    </source>
</evidence>
<evidence type="ECO:0000313" key="10">
    <source>
        <dbReference type="EMBL" id="RIY38420.1"/>
    </source>
</evidence>
<feature type="transmembrane region" description="Helical" evidence="8">
    <location>
        <begin position="203"/>
        <end position="223"/>
    </location>
</feature>
<proteinExistence type="inferred from homology"/>
<evidence type="ECO:0000256" key="6">
    <source>
        <dbReference type="ARBA" id="ARBA00022989"/>
    </source>
</evidence>
<feature type="transmembrane region" description="Helical" evidence="8">
    <location>
        <begin position="399"/>
        <end position="422"/>
    </location>
</feature>
<dbReference type="GO" id="GO:0005886">
    <property type="term" value="C:plasma membrane"/>
    <property type="evidence" value="ECO:0007669"/>
    <property type="project" value="UniProtKB-SubCell"/>
</dbReference>
<feature type="transmembrane region" description="Helical" evidence="8">
    <location>
        <begin position="140"/>
        <end position="158"/>
    </location>
</feature>
<evidence type="ECO:0000256" key="7">
    <source>
        <dbReference type="ARBA" id="ARBA00023136"/>
    </source>
</evidence>
<feature type="domain" description="ABC transmembrane type-1" evidence="9">
    <location>
        <begin position="364"/>
        <end position="559"/>
    </location>
</feature>
<feature type="transmembrane region" description="Helical" evidence="8">
    <location>
        <begin position="493"/>
        <end position="515"/>
    </location>
</feature>
<comment type="subcellular location">
    <subcellularLocation>
        <location evidence="1">Cell inner membrane</location>
        <topology evidence="1">Multi-pass membrane protein</topology>
    </subcellularLocation>
    <subcellularLocation>
        <location evidence="8">Cell membrane</location>
        <topology evidence="8">Multi-pass membrane protein</topology>
    </subcellularLocation>
</comment>
<organism evidence="10 11">
    <name type="scientific">Psittacicella gerlachiana</name>
    <dbReference type="NCBI Taxonomy" id="2028574"/>
    <lineage>
        <taxon>Bacteria</taxon>
        <taxon>Pseudomonadati</taxon>
        <taxon>Pseudomonadota</taxon>
        <taxon>Gammaproteobacteria</taxon>
        <taxon>Pasteurellales</taxon>
        <taxon>Psittacicellaceae</taxon>
        <taxon>Psittacicella</taxon>
    </lineage>
</organism>
<evidence type="ECO:0000313" key="11">
    <source>
        <dbReference type="Proteomes" id="UP000265964"/>
    </source>
</evidence>
<keyword evidence="4" id="KW-0997">Cell inner membrane</keyword>
<keyword evidence="3" id="KW-1003">Cell membrane</keyword>